<organism evidence="2 3">
    <name type="scientific">Dactylellina haptotyla (strain CBS 200.50)</name>
    <name type="common">Nematode-trapping fungus</name>
    <name type="synonym">Monacrosporium haptotylum</name>
    <dbReference type="NCBI Taxonomy" id="1284197"/>
    <lineage>
        <taxon>Eukaryota</taxon>
        <taxon>Fungi</taxon>
        <taxon>Dikarya</taxon>
        <taxon>Ascomycota</taxon>
        <taxon>Pezizomycotina</taxon>
        <taxon>Orbiliomycetes</taxon>
        <taxon>Orbiliales</taxon>
        <taxon>Orbiliaceae</taxon>
        <taxon>Dactylellina</taxon>
    </lineage>
</organism>
<keyword evidence="3" id="KW-1185">Reference proteome</keyword>
<evidence type="ECO:0000256" key="1">
    <source>
        <dbReference type="SAM" id="SignalP"/>
    </source>
</evidence>
<accession>S8A2I5</accession>
<sequence length="149" mass="17116">MKLSSYLFLAPLVAQIWAAAIPTPDTKDIAKREPGAQAWIHVYREYKWTFLGEGWETWIRVDTWGLWDDDAGQGFRDNIVAKCSQPPLYSWYFWYDQGPPPTWGHARIWMPGYMFNFVNIPACVADAVGAASWYWGPVTPTIIWDSSPP</sequence>
<evidence type="ECO:0000313" key="3">
    <source>
        <dbReference type="Proteomes" id="UP000015100"/>
    </source>
</evidence>
<dbReference type="OrthoDB" id="3867638at2759"/>
<dbReference type="EMBL" id="AQGS01000690">
    <property type="protein sequence ID" value="EPS37225.1"/>
    <property type="molecule type" value="Genomic_DNA"/>
</dbReference>
<name>S8A2I5_DACHA</name>
<proteinExistence type="predicted"/>
<comment type="caution">
    <text evidence="2">The sequence shown here is derived from an EMBL/GenBank/DDBJ whole genome shotgun (WGS) entry which is preliminary data.</text>
</comment>
<keyword evidence="1" id="KW-0732">Signal</keyword>
<evidence type="ECO:0000313" key="2">
    <source>
        <dbReference type="EMBL" id="EPS37225.1"/>
    </source>
</evidence>
<dbReference type="Proteomes" id="UP000015100">
    <property type="component" value="Unassembled WGS sequence"/>
</dbReference>
<gene>
    <name evidence="2" type="ORF">H072_9114</name>
</gene>
<feature type="chain" id="PRO_5004547460" evidence="1">
    <location>
        <begin position="19"/>
        <end position="149"/>
    </location>
</feature>
<feature type="signal peptide" evidence="1">
    <location>
        <begin position="1"/>
        <end position="18"/>
    </location>
</feature>
<dbReference type="AlphaFoldDB" id="S8A2I5"/>
<protein>
    <submittedName>
        <fullName evidence="2">Uncharacterized protein</fullName>
    </submittedName>
</protein>
<dbReference type="HOGENOM" id="CLU_145529_0_0_1"/>
<reference evidence="3" key="2">
    <citation type="submission" date="2013-04" db="EMBL/GenBank/DDBJ databases">
        <title>Genomic mechanisms accounting for the adaptation to parasitism in nematode-trapping fungi.</title>
        <authorList>
            <person name="Ahren D.G."/>
        </authorList>
    </citation>
    <scope>NUCLEOTIDE SEQUENCE [LARGE SCALE GENOMIC DNA]</scope>
    <source>
        <strain evidence="3">CBS 200.50</strain>
    </source>
</reference>
<reference evidence="2 3" key="1">
    <citation type="journal article" date="2013" name="PLoS Genet.">
        <title>Genomic mechanisms accounting for the adaptation to parasitism in nematode-trapping fungi.</title>
        <authorList>
            <person name="Meerupati T."/>
            <person name="Andersson K.M."/>
            <person name="Friman E."/>
            <person name="Kumar D."/>
            <person name="Tunlid A."/>
            <person name="Ahren D."/>
        </authorList>
    </citation>
    <scope>NUCLEOTIDE SEQUENCE [LARGE SCALE GENOMIC DNA]</scope>
    <source>
        <strain evidence="2 3">CBS 200.50</strain>
    </source>
</reference>